<name>A0AAE9F6D6_CAEBR</name>
<dbReference type="AlphaFoldDB" id="A0AAE9F6D6"/>
<evidence type="ECO:0000256" key="1">
    <source>
        <dbReference type="SAM" id="Phobius"/>
    </source>
</evidence>
<dbReference type="EMBL" id="CP092625">
    <property type="protein sequence ID" value="UMM39190.1"/>
    <property type="molecule type" value="Genomic_DNA"/>
</dbReference>
<reference evidence="2 3" key="1">
    <citation type="submission" date="2022-04" db="EMBL/GenBank/DDBJ databases">
        <title>Chromosome-level reference genomes for two strains of Caenorhabditis briggsae: an improved platform for comparative genomics.</title>
        <authorList>
            <person name="Stevens L."/>
            <person name="Andersen E."/>
        </authorList>
    </citation>
    <scope>NUCLEOTIDE SEQUENCE [LARGE SCALE GENOMIC DNA]</scope>
    <source>
        <strain evidence="2">VX34</strain>
        <tissue evidence="2">Whole-organism</tissue>
    </source>
</reference>
<keyword evidence="3" id="KW-1185">Reference proteome</keyword>
<sequence length="78" mass="8954">MKPKCNSIHPMKENEKPNMDAKLEEFSDDDDDSLMDVTLPITKKCYVIYVIAFISFACFIVVIVVLKEELGHPNHIQN</sequence>
<evidence type="ECO:0000313" key="3">
    <source>
        <dbReference type="Proteomes" id="UP000829354"/>
    </source>
</evidence>
<gene>
    <name evidence="2" type="ORF">L5515_016355</name>
</gene>
<keyword evidence="1" id="KW-0812">Transmembrane</keyword>
<evidence type="ECO:0000313" key="2">
    <source>
        <dbReference type="EMBL" id="UMM39190.1"/>
    </source>
</evidence>
<keyword evidence="1" id="KW-0472">Membrane</keyword>
<dbReference type="Proteomes" id="UP000829354">
    <property type="component" value="Chromosome X"/>
</dbReference>
<protein>
    <recommendedName>
        <fullName evidence="4">Transmembrane protein</fullName>
    </recommendedName>
</protein>
<feature type="transmembrane region" description="Helical" evidence="1">
    <location>
        <begin position="46"/>
        <end position="66"/>
    </location>
</feature>
<proteinExistence type="predicted"/>
<evidence type="ECO:0008006" key="4">
    <source>
        <dbReference type="Google" id="ProtNLM"/>
    </source>
</evidence>
<keyword evidence="1" id="KW-1133">Transmembrane helix</keyword>
<accession>A0AAE9F6D6</accession>
<organism evidence="2 3">
    <name type="scientific">Caenorhabditis briggsae</name>
    <dbReference type="NCBI Taxonomy" id="6238"/>
    <lineage>
        <taxon>Eukaryota</taxon>
        <taxon>Metazoa</taxon>
        <taxon>Ecdysozoa</taxon>
        <taxon>Nematoda</taxon>
        <taxon>Chromadorea</taxon>
        <taxon>Rhabditida</taxon>
        <taxon>Rhabditina</taxon>
        <taxon>Rhabditomorpha</taxon>
        <taxon>Rhabditoidea</taxon>
        <taxon>Rhabditidae</taxon>
        <taxon>Peloderinae</taxon>
        <taxon>Caenorhabditis</taxon>
    </lineage>
</organism>